<gene>
    <name evidence="2" type="ORF">SAMN05421837_111293</name>
</gene>
<organism evidence="2 3">
    <name type="scientific">Amycolatopsis pretoriensis</name>
    <dbReference type="NCBI Taxonomy" id="218821"/>
    <lineage>
        <taxon>Bacteria</taxon>
        <taxon>Bacillati</taxon>
        <taxon>Actinomycetota</taxon>
        <taxon>Actinomycetes</taxon>
        <taxon>Pseudonocardiales</taxon>
        <taxon>Pseudonocardiaceae</taxon>
        <taxon>Amycolatopsis</taxon>
    </lineage>
</organism>
<feature type="signal peptide" evidence="1">
    <location>
        <begin position="1"/>
        <end position="20"/>
    </location>
</feature>
<protein>
    <recommendedName>
        <fullName evidence="4">Secreted protein</fullName>
    </recommendedName>
</protein>
<keyword evidence="1" id="KW-0732">Signal</keyword>
<dbReference type="AlphaFoldDB" id="A0A1H5REP8"/>
<reference evidence="3" key="1">
    <citation type="submission" date="2016-10" db="EMBL/GenBank/DDBJ databases">
        <authorList>
            <person name="Varghese N."/>
            <person name="Submissions S."/>
        </authorList>
    </citation>
    <scope>NUCLEOTIDE SEQUENCE [LARGE SCALE GENOMIC DNA]</scope>
    <source>
        <strain evidence="3">DSM 44654</strain>
    </source>
</reference>
<dbReference type="EMBL" id="FNUJ01000011">
    <property type="protein sequence ID" value="SEF36872.1"/>
    <property type="molecule type" value="Genomic_DNA"/>
</dbReference>
<keyword evidence="3" id="KW-1185">Reference proteome</keyword>
<proteinExistence type="predicted"/>
<evidence type="ECO:0000313" key="3">
    <source>
        <dbReference type="Proteomes" id="UP000198878"/>
    </source>
</evidence>
<evidence type="ECO:0000313" key="2">
    <source>
        <dbReference type="EMBL" id="SEF36872.1"/>
    </source>
</evidence>
<feature type="chain" id="PRO_5011708526" description="Secreted protein" evidence="1">
    <location>
        <begin position="21"/>
        <end position="69"/>
    </location>
</feature>
<dbReference type="Proteomes" id="UP000198878">
    <property type="component" value="Unassembled WGS sequence"/>
</dbReference>
<evidence type="ECO:0008006" key="4">
    <source>
        <dbReference type="Google" id="ProtNLM"/>
    </source>
</evidence>
<sequence length="69" mass="6896">MCRTVFPLVWATSVFGVAQAGVLPAMGARSPVSPAGVLGAATAVAAVEASRAAVAARACQRRLCIEVSP</sequence>
<accession>A0A1H5REP8</accession>
<evidence type="ECO:0000256" key="1">
    <source>
        <dbReference type="SAM" id="SignalP"/>
    </source>
</evidence>
<name>A0A1H5REP8_9PSEU</name>